<evidence type="ECO:0000259" key="1">
    <source>
        <dbReference type="Pfam" id="PF12783"/>
    </source>
</evidence>
<name>A0A0L0F466_9EUKA</name>
<dbReference type="OrthoDB" id="10258608at2759"/>
<sequence>MQVLIETVDGVVVQKDSPADDHIDNLTEANSTTRVQLGEPYNLPCLRELFRFLTTLIDPKDPDNTDGMLRLGIQLLTVAVEVAGPLFPEFPTLLGLLSNEMCRYMCAVTSTGSLTLFTLAARLGLLTFQTLRIHIKFQQELFLDLLMKR</sequence>
<feature type="domain" description="Mon2/Sec7/BIG1-like HUS" evidence="1">
    <location>
        <begin position="44"/>
        <end position="148"/>
    </location>
</feature>
<dbReference type="eggNOG" id="KOG0928">
    <property type="taxonomic scope" value="Eukaryota"/>
</dbReference>
<protein>
    <recommendedName>
        <fullName evidence="1">Mon2/Sec7/BIG1-like HUS domain-containing protein</fullName>
    </recommendedName>
</protein>
<dbReference type="RefSeq" id="XP_014145384.1">
    <property type="nucleotide sequence ID" value="XM_014289909.1"/>
</dbReference>
<dbReference type="STRING" id="667725.A0A0L0F466"/>
<dbReference type="Proteomes" id="UP000054560">
    <property type="component" value="Unassembled WGS sequence"/>
</dbReference>
<dbReference type="EMBL" id="KQ248720">
    <property type="protein sequence ID" value="KNC71482.1"/>
    <property type="molecule type" value="Genomic_DNA"/>
</dbReference>
<evidence type="ECO:0000313" key="3">
    <source>
        <dbReference type="Proteomes" id="UP000054560"/>
    </source>
</evidence>
<reference evidence="2 3" key="1">
    <citation type="submission" date="2011-02" db="EMBL/GenBank/DDBJ databases">
        <title>The Genome Sequence of Sphaeroforma arctica JP610.</title>
        <authorList>
            <consortium name="The Broad Institute Genome Sequencing Platform"/>
            <person name="Russ C."/>
            <person name="Cuomo C."/>
            <person name="Young S.K."/>
            <person name="Zeng Q."/>
            <person name="Gargeya S."/>
            <person name="Alvarado L."/>
            <person name="Berlin A."/>
            <person name="Chapman S.B."/>
            <person name="Chen Z."/>
            <person name="Freedman E."/>
            <person name="Gellesch M."/>
            <person name="Goldberg J."/>
            <person name="Griggs A."/>
            <person name="Gujja S."/>
            <person name="Heilman E."/>
            <person name="Heiman D."/>
            <person name="Howarth C."/>
            <person name="Mehta T."/>
            <person name="Neiman D."/>
            <person name="Pearson M."/>
            <person name="Roberts A."/>
            <person name="Saif S."/>
            <person name="Shea T."/>
            <person name="Shenoy N."/>
            <person name="Sisk P."/>
            <person name="Stolte C."/>
            <person name="Sykes S."/>
            <person name="White J."/>
            <person name="Yandava C."/>
            <person name="Burger G."/>
            <person name="Gray M.W."/>
            <person name="Holland P.W.H."/>
            <person name="King N."/>
            <person name="Lang F.B.F."/>
            <person name="Roger A.J."/>
            <person name="Ruiz-Trillo I."/>
            <person name="Haas B."/>
            <person name="Nusbaum C."/>
            <person name="Birren B."/>
        </authorList>
    </citation>
    <scope>NUCLEOTIDE SEQUENCE [LARGE SCALE GENOMIC DNA]</scope>
    <source>
        <strain evidence="2 3">JP610</strain>
    </source>
</reference>
<dbReference type="GeneID" id="25916480"/>
<proteinExistence type="predicted"/>
<dbReference type="AlphaFoldDB" id="A0A0L0F466"/>
<organism evidence="2 3">
    <name type="scientific">Sphaeroforma arctica JP610</name>
    <dbReference type="NCBI Taxonomy" id="667725"/>
    <lineage>
        <taxon>Eukaryota</taxon>
        <taxon>Ichthyosporea</taxon>
        <taxon>Ichthyophonida</taxon>
        <taxon>Sphaeroforma</taxon>
    </lineage>
</organism>
<dbReference type="InterPro" id="IPR032691">
    <property type="entry name" value="Mon2/Sec7/BIG1-like_HUS"/>
</dbReference>
<dbReference type="Pfam" id="PF12783">
    <property type="entry name" value="Sec7-like_HUS"/>
    <property type="match status" value="1"/>
</dbReference>
<keyword evidence="3" id="KW-1185">Reference proteome</keyword>
<evidence type="ECO:0000313" key="2">
    <source>
        <dbReference type="EMBL" id="KNC71482.1"/>
    </source>
</evidence>
<gene>
    <name evidence="2" type="ORF">SARC_15976</name>
</gene>
<accession>A0A0L0F466</accession>
<feature type="non-terminal residue" evidence="2">
    <location>
        <position position="149"/>
    </location>
</feature>